<feature type="domain" description="SANTA" evidence="2">
    <location>
        <begin position="20"/>
        <end position="111"/>
    </location>
</feature>
<dbReference type="InterPro" id="IPR053090">
    <property type="entry name" value="Centromere_KNL-2_homolog"/>
</dbReference>
<dbReference type="Proteomes" id="UP000886595">
    <property type="component" value="Unassembled WGS sequence"/>
</dbReference>
<dbReference type="EMBL" id="JAAMPC010000005">
    <property type="protein sequence ID" value="KAG2310330.1"/>
    <property type="molecule type" value="Genomic_DNA"/>
</dbReference>
<dbReference type="InterPro" id="IPR015216">
    <property type="entry name" value="SANTA"/>
</dbReference>
<feature type="compositionally biased region" description="Basic and acidic residues" evidence="1">
    <location>
        <begin position="212"/>
        <end position="222"/>
    </location>
</feature>
<protein>
    <recommendedName>
        <fullName evidence="2">SANTA domain-containing protein</fullName>
    </recommendedName>
</protein>
<name>A0A8X8AQY2_BRACI</name>
<feature type="region of interest" description="Disordered" evidence="1">
    <location>
        <begin position="127"/>
        <end position="222"/>
    </location>
</feature>
<proteinExistence type="predicted"/>
<feature type="compositionally biased region" description="Basic and acidic residues" evidence="1">
    <location>
        <begin position="275"/>
        <end position="299"/>
    </location>
</feature>
<dbReference type="PANTHER" id="PTHR35311:SF9">
    <property type="entry name" value="KINETOCHORE-ASSOCIATED PROTEIN KNL-2 HOMOLOG"/>
    <property type="match status" value="1"/>
</dbReference>
<feature type="compositionally biased region" description="Basic residues" evidence="1">
    <location>
        <begin position="533"/>
        <end position="543"/>
    </location>
</feature>
<gene>
    <name evidence="3" type="ORF">Bca52824_021887</name>
</gene>
<dbReference type="PANTHER" id="PTHR35311">
    <property type="entry name" value="KINETOCHORE-ASSOCIATED PROTEIN KNL-2 HOMOLOG"/>
    <property type="match status" value="1"/>
</dbReference>
<accession>A0A8X8AQY2</accession>
<feature type="compositionally biased region" description="Polar residues" evidence="1">
    <location>
        <begin position="127"/>
        <end position="144"/>
    </location>
</feature>
<feature type="region of interest" description="Disordered" evidence="1">
    <location>
        <begin position="516"/>
        <end position="543"/>
    </location>
</feature>
<feature type="region of interest" description="Disordered" evidence="1">
    <location>
        <begin position="254"/>
        <end position="425"/>
    </location>
</feature>
<sequence>MAENHNPNPEEDVSYYQTRVVLRDWWLIKCSNEFQGKRFGVAGTQIAETGAARFFTSSPIIKAYDVFTLEASDGVCISLRGFLNKQRLSQSGFLPEISREFIFGFPPCWESKCNHFFLGEVPSEAGTNKASPTIISPCNNTKWNSPAERRGKTTAVENNTEEETNDKDGLGGGSTARDDKPARKKSLRLQSKSVELMNKVKNKTTNHGSEGLSKEAKSGGVAKDECEVISNEVISPAGKKHTSADDVDKVTCMSASGESQGKGELEATKACPHSLSEDLEKSGEPGKKTVSEKSGRILRSDGNVVEHVNHSGTKAKRKLDVSQVQKNPATNDVGNGSEGLNKAKGNGVEGDECMGNEEISRVDGCGKMQHSGTNSKKVTSKNANKESLTSEQRNGKLKVTKTSLSDSSSKHGKNGKSKKGEQILRGDLDVVVEPMTHSRSKVKNNLSVGKTIRKIDFDVEVTPEKDAKKQKTNAVLSADSLGQKRSRSGRVLVSPLEFWRNQVPVYDVDRNLIQVKEGHQTNSTPPSKGKGSVCRKARRLKIK</sequence>
<evidence type="ECO:0000313" key="3">
    <source>
        <dbReference type="EMBL" id="KAG2310330.1"/>
    </source>
</evidence>
<feature type="compositionally biased region" description="Polar residues" evidence="1">
    <location>
        <begin position="370"/>
        <end position="392"/>
    </location>
</feature>
<reference evidence="3 4" key="1">
    <citation type="submission" date="2020-02" db="EMBL/GenBank/DDBJ databases">
        <authorList>
            <person name="Ma Q."/>
            <person name="Huang Y."/>
            <person name="Song X."/>
            <person name="Pei D."/>
        </authorList>
    </citation>
    <scope>NUCLEOTIDE SEQUENCE [LARGE SCALE GENOMIC DNA]</scope>
    <source>
        <strain evidence="3">Sxm20200214</strain>
        <tissue evidence="3">Leaf</tissue>
    </source>
</reference>
<evidence type="ECO:0000259" key="2">
    <source>
        <dbReference type="Pfam" id="PF09133"/>
    </source>
</evidence>
<evidence type="ECO:0000313" key="4">
    <source>
        <dbReference type="Proteomes" id="UP000886595"/>
    </source>
</evidence>
<organism evidence="3 4">
    <name type="scientific">Brassica carinata</name>
    <name type="common">Ethiopian mustard</name>
    <name type="synonym">Abyssinian cabbage</name>
    <dbReference type="NCBI Taxonomy" id="52824"/>
    <lineage>
        <taxon>Eukaryota</taxon>
        <taxon>Viridiplantae</taxon>
        <taxon>Streptophyta</taxon>
        <taxon>Embryophyta</taxon>
        <taxon>Tracheophyta</taxon>
        <taxon>Spermatophyta</taxon>
        <taxon>Magnoliopsida</taxon>
        <taxon>eudicotyledons</taxon>
        <taxon>Gunneridae</taxon>
        <taxon>Pentapetalae</taxon>
        <taxon>rosids</taxon>
        <taxon>malvids</taxon>
        <taxon>Brassicales</taxon>
        <taxon>Brassicaceae</taxon>
        <taxon>Brassiceae</taxon>
        <taxon>Brassica</taxon>
    </lineage>
</organism>
<feature type="compositionally biased region" description="Polar residues" evidence="1">
    <location>
        <begin position="322"/>
        <end position="334"/>
    </location>
</feature>
<comment type="caution">
    <text evidence="3">The sequence shown here is derived from an EMBL/GenBank/DDBJ whole genome shotgun (WGS) entry which is preliminary data.</text>
</comment>
<dbReference type="AlphaFoldDB" id="A0A8X8AQY2"/>
<dbReference type="OrthoDB" id="118550at2759"/>
<dbReference type="Pfam" id="PF09133">
    <property type="entry name" value="SANTA"/>
    <property type="match status" value="1"/>
</dbReference>
<keyword evidence="4" id="KW-1185">Reference proteome</keyword>
<evidence type="ECO:0000256" key="1">
    <source>
        <dbReference type="SAM" id="MobiDB-lite"/>
    </source>
</evidence>